<dbReference type="KEGG" id="cha:CHAB381_1387"/>
<dbReference type="AlphaFoldDB" id="A7I345"/>
<reference evidence="2" key="1">
    <citation type="submission" date="2007-07" db="EMBL/GenBank/DDBJ databases">
        <title>Complete genome sequence of Campylobacter hominis ATCC BAA-381, a commensal isolated from the human gastrointestinal tract.</title>
        <authorList>
            <person name="Fouts D.E."/>
            <person name="Mongodin E.F."/>
            <person name="Puiu D."/>
            <person name="Sebastian Y."/>
            <person name="Miller W.G."/>
            <person name="Mandrell R.E."/>
            <person name="Nelson K.E."/>
        </authorList>
    </citation>
    <scope>NUCLEOTIDE SEQUENCE [LARGE SCALE GENOMIC DNA]</scope>
    <source>
        <strain evidence="2">ATCC BAA-381 / LMG 19568 / NCTC 13146 / CH001A</strain>
    </source>
</reference>
<evidence type="ECO:0000313" key="1">
    <source>
        <dbReference type="EMBL" id="ABS51189.1"/>
    </source>
</evidence>
<protein>
    <submittedName>
        <fullName evidence="1">Uncharacterized protein</fullName>
    </submittedName>
</protein>
<dbReference type="HOGENOM" id="CLU_3248638_0_0_7"/>
<evidence type="ECO:0000313" key="2">
    <source>
        <dbReference type="Proteomes" id="UP000002407"/>
    </source>
</evidence>
<proteinExistence type="predicted"/>
<dbReference type="Proteomes" id="UP000002407">
    <property type="component" value="Chromosome"/>
</dbReference>
<name>A7I345_CAMHC</name>
<dbReference type="EMBL" id="CP000776">
    <property type="protein sequence ID" value="ABS51189.1"/>
    <property type="molecule type" value="Genomic_DNA"/>
</dbReference>
<accession>A7I345</accession>
<sequence>MRKIYRIKLRHNRFFKDFSPDLNFTLPMYPKIRLELWHNAKS</sequence>
<gene>
    <name evidence="1" type="ordered locus">CHAB381_1387</name>
</gene>
<organism evidence="1 2">
    <name type="scientific">Campylobacter hominis (strain ATCC BAA-381 / DSM 21671 / CCUG 45161 / LMG 19568 / NCTC 13146 / CH001A)</name>
    <dbReference type="NCBI Taxonomy" id="360107"/>
    <lineage>
        <taxon>Bacteria</taxon>
        <taxon>Pseudomonadati</taxon>
        <taxon>Campylobacterota</taxon>
        <taxon>Epsilonproteobacteria</taxon>
        <taxon>Campylobacterales</taxon>
        <taxon>Campylobacteraceae</taxon>
        <taxon>Campylobacter</taxon>
    </lineage>
</organism>
<keyword evidence="2" id="KW-1185">Reference proteome</keyword>